<evidence type="ECO:0000259" key="1">
    <source>
        <dbReference type="PROSITE" id="PS50280"/>
    </source>
</evidence>
<dbReference type="AlphaFoldDB" id="A0A8T0G369"/>
<dbReference type="PROSITE" id="PS50280">
    <property type="entry name" value="SET"/>
    <property type="match status" value="1"/>
</dbReference>
<dbReference type="Gene3D" id="3.90.1410.10">
    <property type="entry name" value="set domain protein methyltransferase, domain 1"/>
    <property type="match status" value="1"/>
</dbReference>
<organism evidence="2 3">
    <name type="scientific">Ceratodon purpureus</name>
    <name type="common">Fire moss</name>
    <name type="synonym">Dicranum purpureum</name>
    <dbReference type="NCBI Taxonomy" id="3225"/>
    <lineage>
        <taxon>Eukaryota</taxon>
        <taxon>Viridiplantae</taxon>
        <taxon>Streptophyta</taxon>
        <taxon>Embryophyta</taxon>
        <taxon>Bryophyta</taxon>
        <taxon>Bryophytina</taxon>
        <taxon>Bryopsida</taxon>
        <taxon>Dicranidae</taxon>
        <taxon>Pseudoditrichales</taxon>
        <taxon>Ditrichaceae</taxon>
        <taxon>Ceratodon</taxon>
    </lineage>
</organism>
<dbReference type="InterPro" id="IPR046341">
    <property type="entry name" value="SET_dom_sf"/>
</dbReference>
<dbReference type="InterPro" id="IPR001214">
    <property type="entry name" value="SET_dom"/>
</dbReference>
<dbReference type="SUPFAM" id="SSF82199">
    <property type="entry name" value="SET domain"/>
    <property type="match status" value="1"/>
</dbReference>
<dbReference type="GO" id="GO:0016279">
    <property type="term" value="F:protein-lysine N-methyltransferase activity"/>
    <property type="evidence" value="ECO:0007669"/>
    <property type="project" value="TreeGrafter"/>
</dbReference>
<evidence type="ECO:0000313" key="3">
    <source>
        <dbReference type="Proteomes" id="UP000822688"/>
    </source>
</evidence>
<evidence type="ECO:0000313" key="2">
    <source>
        <dbReference type="EMBL" id="KAG0553355.1"/>
    </source>
</evidence>
<comment type="caution">
    <text evidence="2">The sequence shown here is derived from an EMBL/GenBank/DDBJ whole genome shotgun (WGS) entry which is preliminary data.</text>
</comment>
<dbReference type="EMBL" id="CM026433">
    <property type="protein sequence ID" value="KAG0553355.1"/>
    <property type="molecule type" value="Genomic_DNA"/>
</dbReference>
<accession>A0A8T0G369</accession>
<dbReference type="Pfam" id="PF00856">
    <property type="entry name" value="SET"/>
    <property type="match status" value="1"/>
</dbReference>
<gene>
    <name evidence="2" type="ORF">KC19_12G004800</name>
</gene>
<dbReference type="OrthoDB" id="441812at2759"/>
<dbReference type="PANTHER" id="PTHR13271:SF91">
    <property type="entry name" value="PROTEIN SET DOMAIN GROUP 40"/>
    <property type="match status" value="1"/>
</dbReference>
<sequence>MAVEDAEQYADLLGWAASKGITDTPPELEWAGDSPTLGFSLRIATFPEAGGRGLTAARELKLGELILRVPEEALMNGKSARQDVELARVLASCPSLSDVQVLCVHLLREIAKGRTSERYPYLVHLPRYYHTASFYSSFEAQALQVKDAVSMAEGAAQSCREQWLEARPVLGKLELGRRFSTFQAWLWASATIASRTLYVPWDEAGTLCPFGDFFNYACPGVSYDSPTSTQDTSVEDGDSYGLEIRDRLRDGGFEHDRAEYCFYARQDYQEGQQVLLCYGTYTNLELLEHYGFLLPFNPNDKIHIDLPSVDELNPGASRGCQEAVSPKDLYIDHEGKPSFSLLSNLRLRAAPASLLKTRRHLALAGQQISPESDKVLFQWLKTKCQTILRSCSTSLQADELLLKIIDAHPAMVQIQKFLAVCKDDTASPSIRSDLLFNASEHLHAVITHEVEGFIASVSHSDASSTSSLQEDLRLERWRLAVEWRLGFKKVVMRCISRCSRL</sequence>
<dbReference type="CDD" id="cd10527">
    <property type="entry name" value="SET_LSMT"/>
    <property type="match status" value="1"/>
</dbReference>
<protein>
    <recommendedName>
        <fullName evidence="1">SET domain-containing protein</fullName>
    </recommendedName>
</protein>
<dbReference type="Proteomes" id="UP000822688">
    <property type="component" value="Chromosome 12"/>
</dbReference>
<name>A0A8T0G369_CERPU</name>
<keyword evidence="3" id="KW-1185">Reference proteome</keyword>
<dbReference type="PANTHER" id="PTHR13271">
    <property type="entry name" value="UNCHARACTERIZED PUTATIVE METHYLTRANSFERASE"/>
    <property type="match status" value="1"/>
</dbReference>
<dbReference type="InterPro" id="IPR050600">
    <property type="entry name" value="SETD3_SETD6_MTase"/>
</dbReference>
<reference evidence="2" key="1">
    <citation type="submission" date="2020-06" db="EMBL/GenBank/DDBJ databases">
        <title>WGS assembly of Ceratodon purpureus strain R40.</title>
        <authorList>
            <person name="Carey S.B."/>
            <person name="Jenkins J."/>
            <person name="Shu S."/>
            <person name="Lovell J.T."/>
            <person name="Sreedasyam A."/>
            <person name="Maumus F."/>
            <person name="Tiley G.P."/>
            <person name="Fernandez-Pozo N."/>
            <person name="Barry K."/>
            <person name="Chen C."/>
            <person name="Wang M."/>
            <person name="Lipzen A."/>
            <person name="Daum C."/>
            <person name="Saski C.A."/>
            <person name="Payton A.C."/>
            <person name="Mcbreen J.C."/>
            <person name="Conrad R.E."/>
            <person name="Kollar L.M."/>
            <person name="Olsson S."/>
            <person name="Huttunen S."/>
            <person name="Landis J.B."/>
            <person name="Wickett N.J."/>
            <person name="Johnson M.G."/>
            <person name="Rensing S.A."/>
            <person name="Grimwood J."/>
            <person name="Schmutz J."/>
            <person name="Mcdaniel S.F."/>
        </authorList>
    </citation>
    <scope>NUCLEOTIDE SEQUENCE</scope>
    <source>
        <strain evidence="2">R40</strain>
    </source>
</reference>
<proteinExistence type="predicted"/>
<feature type="domain" description="SET" evidence="1">
    <location>
        <begin position="39"/>
        <end position="279"/>
    </location>
</feature>